<reference evidence="1 2" key="1">
    <citation type="submission" date="2019-03" db="EMBL/GenBank/DDBJ databases">
        <title>Ramlibacter sp. 18x22-1, whole genome shotgun sequence.</title>
        <authorList>
            <person name="Zhang X."/>
            <person name="Feng G."/>
            <person name="Zhu H."/>
        </authorList>
    </citation>
    <scope>NUCLEOTIDE SEQUENCE [LARGE SCALE GENOMIC DNA]</scope>
    <source>
        <strain evidence="1 2">18x22-1</strain>
    </source>
</reference>
<comment type="caution">
    <text evidence="1">The sequence shown here is derived from an EMBL/GenBank/DDBJ whole genome shotgun (WGS) entry which is preliminary data.</text>
</comment>
<dbReference type="InterPro" id="IPR036412">
    <property type="entry name" value="HAD-like_sf"/>
</dbReference>
<dbReference type="PANTHER" id="PTHR10000:SF8">
    <property type="entry name" value="HAD SUPERFAMILY HYDROLASE-LIKE, TYPE 3"/>
    <property type="match status" value="1"/>
</dbReference>
<evidence type="ECO:0000313" key="1">
    <source>
        <dbReference type="EMBL" id="TFY99131.1"/>
    </source>
</evidence>
<dbReference type="GO" id="GO:0016791">
    <property type="term" value="F:phosphatase activity"/>
    <property type="evidence" value="ECO:0007669"/>
    <property type="project" value="TreeGrafter"/>
</dbReference>
<dbReference type="OrthoDB" id="5292903at2"/>
<dbReference type="Gene3D" id="3.40.50.1000">
    <property type="entry name" value="HAD superfamily/HAD-like"/>
    <property type="match status" value="1"/>
</dbReference>
<dbReference type="SUPFAM" id="SSF56784">
    <property type="entry name" value="HAD-like"/>
    <property type="match status" value="1"/>
</dbReference>
<dbReference type="AlphaFoldDB" id="A0A4Z0BK22"/>
<dbReference type="NCBIfam" id="TIGR01484">
    <property type="entry name" value="HAD-SF-IIB"/>
    <property type="match status" value="1"/>
</dbReference>
<dbReference type="GO" id="GO:0000287">
    <property type="term" value="F:magnesium ion binding"/>
    <property type="evidence" value="ECO:0007669"/>
    <property type="project" value="TreeGrafter"/>
</dbReference>
<dbReference type="GO" id="GO:0005829">
    <property type="term" value="C:cytosol"/>
    <property type="evidence" value="ECO:0007669"/>
    <property type="project" value="TreeGrafter"/>
</dbReference>
<keyword evidence="2" id="KW-1185">Reference proteome</keyword>
<sequence>MGWAPPAALTQDHTPLDQWTAEARQGIAGLFTDIDDTLTTEGAITPDALQALGDLRSAGLHVIPITGRPVGWSEPFALAWPVDAIVAENGAVALVRGDDGRLRKLYQQPEAERRVNFERMQRVLARIEREIPGARRAEDSPGRETDIAIDHSEFTQLPQARIDEVVALMRSEGMTATVSSIHVNGWYGSHSKREGARWIVRQLLDEDLDAQLERWVYVGDSTNDVLMFEHFPHSVGVANIARFWDQLSHAPAYVTRGERGAGFAEVARAILAARPGR</sequence>
<gene>
    <name evidence="1" type="ORF">EZ216_16215</name>
</gene>
<proteinExistence type="predicted"/>
<dbReference type="Pfam" id="PF08282">
    <property type="entry name" value="Hydrolase_3"/>
    <property type="match status" value="1"/>
</dbReference>
<dbReference type="InterPro" id="IPR023214">
    <property type="entry name" value="HAD_sf"/>
</dbReference>
<dbReference type="InterPro" id="IPR006379">
    <property type="entry name" value="HAD-SF_hydro_IIB"/>
</dbReference>
<protein>
    <submittedName>
        <fullName evidence="1">HAD family phosphatase</fullName>
    </submittedName>
</protein>
<organism evidence="1 2">
    <name type="scientific">Ramlibacter humi</name>
    <dbReference type="NCBI Taxonomy" id="2530451"/>
    <lineage>
        <taxon>Bacteria</taxon>
        <taxon>Pseudomonadati</taxon>
        <taxon>Pseudomonadota</taxon>
        <taxon>Betaproteobacteria</taxon>
        <taxon>Burkholderiales</taxon>
        <taxon>Comamonadaceae</taxon>
        <taxon>Ramlibacter</taxon>
    </lineage>
</organism>
<dbReference type="Proteomes" id="UP000297839">
    <property type="component" value="Unassembled WGS sequence"/>
</dbReference>
<name>A0A4Z0BK22_9BURK</name>
<evidence type="ECO:0000313" key="2">
    <source>
        <dbReference type="Proteomes" id="UP000297839"/>
    </source>
</evidence>
<accession>A0A4Z0BK22</accession>
<dbReference type="PANTHER" id="PTHR10000">
    <property type="entry name" value="PHOSPHOSERINE PHOSPHATASE"/>
    <property type="match status" value="1"/>
</dbReference>
<dbReference type="EMBL" id="SMLK01000005">
    <property type="protein sequence ID" value="TFY99131.1"/>
    <property type="molecule type" value="Genomic_DNA"/>
</dbReference>
<dbReference type="Gene3D" id="3.90.1070.10">
    <property type="match status" value="1"/>
</dbReference>